<feature type="compositionally biased region" description="Basic and acidic residues" evidence="1">
    <location>
        <begin position="76"/>
        <end position="88"/>
    </location>
</feature>
<dbReference type="Proteomes" id="UP000596742">
    <property type="component" value="Unassembled WGS sequence"/>
</dbReference>
<feature type="compositionally biased region" description="Basic and acidic residues" evidence="1">
    <location>
        <begin position="39"/>
        <end position="49"/>
    </location>
</feature>
<feature type="compositionally biased region" description="Polar residues" evidence="1">
    <location>
        <begin position="258"/>
        <end position="271"/>
    </location>
</feature>
<name>A0A8B6F704_MYTGA</name>
<proteinExistence type="predicted"/>
<feature type="compositionally biased region" description="Basic and acidic residues" evidence="1">
    <location>
        <begin position="112"/>
        <end position="124"/>
    </location>
</feature>
<feature type="region of interest" description="Disordered" evidence="1">
    <location>
        <begin position="247"/>
        <end position="271"/>
    </location>
</feature>
<evidence type="ECO:0000313" key="2">
    <source>
        <dbReference type="EMBL" id="VDI44469.1"/>
    </source>
</evidence>
<reference evidence="2" key="1">
    <citation type="submission" date="2018-11" db="EMBL/GenBank/DDBJ databases">
        <authorList>
            <person name="Alioto T."/>
            <person name="Alioto T."/>
        </authorList>
    </citation>
    <scope>NUCLEOTIDE SEQUENCE</scope>
</reference>
<feature type="compositionally biased region" description="Basic and acidic residues" evidence="1">
    <location>
        <begin position="143"/>
        <end position="155"/>
    </location>
</feature>
<feature type="region of interest" description="Disordered" evidence="1">
    <location>
        <begin position="1"/>
        <end position="155"/>
    </location>
</feature>
<dbReference type="EMBL" id="UYJE01006266">
    <property type="protein sequence ID" value="VDI44469.1"/>
    <property type="molecule type" value="Genomic_DNA"/>
</dbReference>
<protein>
    <submittedName>
        <fullName evidence="2">Uncharacterized protein</fullName>
    </submittedName>
</protein>
<evidence type="ECO:0000313" key="3">
    <source>
        <dbReference type="Proteomes" id="UP000596742"/>
    </source>
</evidence>
<dbReference type="OrthoDB" id="413460at2759"/>
<organism evidence="2 3">
    <name type="scientific">Mytilus galloprovincialis</name>
    <name type="common">Mediterranean mussel</name>
    <dbReference type="NCBI Taxonomy" id="29158"/>
    <lineage>
        <taxon>Eukaryota</taxon>
        <taxon>Metazoa</taxon>
        <taxon>Spiralia</taxon>
        <taxon>Lophotrochozoa</taxon>
        <taxon>Mollusca</taxon>
        <taxon>Bivalvia</taxon>
        <taxon>Autobranchia</taxon>
        <taxon>Pteriomorphia</taxon>
        <taxon>Mytilida</taxon>
        <taxon>Mytiloidea</taxon>
        <taxon>Mytilidae</taxon>
        <taxon>Mytilinae</taxon>
        <taxon>Mytilus</taxon>
    </lineage>
</organism>
<evidence type="ECO:0000256" key="1">
    <source>
        <dbReference type="SAM" id="MobiDB-lite"/>
    </source>
</evidence>
<accession>A0A8B6F704</accession>
<sequence length="271" mass="30375">TSPVTSVPDGGPDDVIDLNEEDDDTEDSDTEMVDLTESPQKKTPEEERQIVPPVGQIKQEITQETDDDLPTLSSRNTKEEESNPRIKTEPSGPTVKQEPESPGIKSGNIHTEFIEVEIKSEPRNDLQQSEPICLDSDEEIQDSNEKNDSLSKGNDKTEEILIENNQENSVHENQENININMGNEIDIQNLETSLSNIHCDDDVMMTSPSKTPMKKQPVEMMVDSPMKVDSNEIKNLSIHKSPLRSIENLPLNSEEDMNTSVQKTPLKSRVN</sequence>
<comment type="caution">
    <text evidence="2">The sequence shown here is derived from an EMBL/GenBank/DDBJ whole genome shotgun (WGS) entry which is preliminary data.</text>
</comment>
<dbReference type="AlphaFoldDB" id="A0A8B6F704"/>
<keyword evidence="3" id="KW-1185">Reference proteome</keyword>
<gene>
    <name evidence="2" type="ORF">MGAL_10B046814</name>
</gene>
<feature type="compositionally biased region" description="Acidic residues" evidence="1">
    <location>
        <begin position="11"/>
        <end position="34"/>
    </location>
</feature>
<feature type="non-terminal residue" evidence="2">
    <location>
        <position position="1"/>
    </location>
</feature>